<accession>A0A2U3NNU0</accession>
<protein>
    <submittedName>
        <fullName evidence="2">Mycobacterium rhizamassiliense ORFan</fullName>
    </submittedName>
</protein>
<dbReference type="EMBL" id="FUFA01000002">
    <property type="protein sequence ID" value="SPM33093.1"/>
    <property type="molecule type" value="Genomic_DNA"/>
</dbReference>
<dbReference type="InterPro" id="IPR041657">
    <property type="entry name" value="HTH_17"/>
</dbReference>
<evidence type="ECO:0000313" key="3">
    <source>
        <dbReference type="Proteomes" id="UP000240988"/>
    </source>
</evidence>
<dbReference type="OrthoDB" id="4571489at2"/>
<reference evidence="2 3" key="1">
    <citation type="submission" date="2017-01" db="EMBL/GenBank/DDBJ databases">
        <authorList>
            <consortium name="Urmite Genomes"/>
        </authorList>
    </citation>
    <scope>NUCLEOTIDE SEQUENCE [LARGE SCALE GENOMIC DNA]</scope>
    <source>
        <strain evidence="2 3">AB57</strain>
    </source>
</reference>
<evidence type="ECO:0000313" key="2">
    <source>
        <dbReference type="EMBL" id="SPM33093.1"/>
    </source>
</evidence>
<dbReference type="RefSeq" id="WP_077086490.1">
    <property type="nucleotide sequence ID" value="NZ_LT721901.1"/>
</dbReference>
<organism evidence="2 3">
    <name type="scientific">Mycobacterium rhizamassiliense</name>
    <dbReference type="NCBI Taxonomy" id="1841860"/>
    <lineage>
        <taxon>Bacteria</taxon>
        <taxon>Bacillati</taxon>
        <taxon>Actinomycetota</taxon>
        <taxon>Actinomycetes</taxon>
        <taxon>Mycobacteriales</taxon>
        <taxon>Mycobacteriaceae</taxon>
        <taxon>Mycobacterium</taxon>
    </lineage>
</organism>
<evidence type="ECO:0000259" key="1">
    <source>
        <dbReference type="Pfam" id="PF12728"/>
    </source>
</evidence>
<dbReference type="Pfam" id="PF12728">
    <property type="entry name" value="HTH_17"/>
    <property type="match status" value="1"/>
</dbReference>
<name>A0A2U3NNU0_9MYCO</name>
<dbReference type="Proteomes" id="UP000240988">
    <property type="component" value="Unassembled WGS sequence"/>
</dbReference>
<proteinExistence type="predicted"/>
<sequence length="80" mass="9262">MEVVPRLYSVTEVCELLQCDSEDWLKDRVRSGEFPARRICRHLRFSAHDIEKIIAACAITKDVLPVPNSRQRRKNPLVSV</sequence>
<keyword evidence="3" id="KW-1185">Reference proteome</keyword>
<gene>
    <name evidence="2" type="ORF">MRAB57_896</name>
</gene>
<feature type="domain" description="Helix-turn-helix" evidence="1">
    <location>
        <begin position="7"/>
        <end position="56"/>
    </location>
</feature>
<dbReference type="AlphaFoldDB" id="A0A2U3NNU0"/>